<feature type="compositionally biased region" description="Low complexity" evidence="1">
    <location>
        <begin position="350"/>
        <end position="368"/>
    </location>
</feature>
<keyword evidence="3" id="KW-1185">Reference proteome</keyword>
<accession>A0ABR3F6R4</accession>
<comment type="caution">
    <text evidence="2">The sequence shown here is derived from an EMBL/GenBank/DDBJ whole genome shotgun (WGS) entry which is preliminary data.</text>
</comment>
<proteinExistence type="predicted"/>
<dbReference type="EMBL" id="JBAHYK010000858">
    <property type="protein sequence ID" value="KAL0570889.1"/>
    <property type="molecule type" value="Genomic_DNA"/>
</dbReference>
<feature type="compositionally biased region" description="Low complexity" evidence="1">
    <location>
        <begin position="463"/>
        <end position="477"/>
    </location>
</feature>
<evidence type="ECO:0000256" key="1">
    <source>
        <dbReference type="SAM" id="MobiDB-lite"/>
    </source>
</evidence>
<feature type="compositionally biased region" description="Basic and acidic residues" evidence="1">
    <location>
        <begin position="406"/>
        <end position="419"/>
    </location>
</feature>
<protein>
    <recommendedName>
        <fullName evidence="4">C-type lectin domain-containing protein</fullName>
    </recommendedName>
</protein>
<reference evidence="2 3" key="1">
    <citation type="submission" date="2024-02" db="EMBL/GenBank/DDBJ databases">
        <title>A draft genome for the cacao thread blight pathogen Marasmius crinis-equi.</title>
        <authorList>
            <person name="Cohen S.P."/>
            <person name="Baruah I.K."/>
            <person name="Amoako-Attah I."/>
            <person name="Bukari Y."/>
            <person name="Meinhardt L.W."/>
            <person name="Bailey B.A."/>
        </authorList>
    </citation>
    <scope>NUCLEOTIDE SEQUENCE [LARGE SCALE GENOMIC DNA]</scope>
    <source>
        <strain evidence="2 3">GH-76</strain>
    </source>
</reference>
<sequence length="542" mass="59970">MTPLAKFVNGLGFFGKFYLQSLKKQLNWHKNEIWLDPKNGQLCQGPAGPECYTISRSYIPWKDLPCSAELLQEGNCLPFLAGLEAKSRVDREVVKVIAGEFNWGDPEAEVHQPTILSTLTNTTVAVSGGLWRQDLVGDCLGAREVMENGMTRFTLEEGDRLSVWIDWVEERRGWISQATSVFHRCGVSLTDDLSQYELLRPDLSLAGDLSDSEATRQRRWEKPIYLFVGSLSPSTPTEDCTTSSLHHWSFDPTGQHPLPAETCEHLGLPIELSLDVSIPYRCRWNKEAYKWMHQYQLARGFDPKTTDFARHLGYLIYQVQSDSDRSEDVDGTLIVLFYAYLALIRPGAASPAQSSPVVSTSKTTSTSPDLHMPSRTPGNAASRLPTKSTPSVSIFPPNQPQIQPRESTRVHRTVTRDAAKPGMTSGKASPDSLRTRTPLTSEPIHIASSSPELRTPKRDAMTSASSRSAKPSSSVVRISRPQAGPNLALNAGTSRNGSGMGGDEQTKTPCKGARQRRDPGSIPTPTRPINVHERSSSMRVWK</sequence>
<feature type="region of interest" description="Disordered" evidence="1">
    <location>
        <begin position="350"/>
        <end position="542"/>
    </location>
</feature>
<evidence type="ECO:0000313" key="2">
    <source>
        <dbReference type="EMBL" id="KAL0570889.1"/>
    </source>
</evidence>
<organism evidence="2 3">
    <name type="scientific">Marasmius crinis-equi</name>
    <dbReference type="NCBI Taxonomy" id="585013"/>
    <lineage>
        <taxon>Eukaryota</taxon>
        <taxon>Fungi</taxon>
        <taxon>Dikarya</taxon>
        <taxon>Basidiomycota</taxon>
        <taxon>Agaricomycotina</taxon>
        <taxon>Agaricomycetes</taxon>
        <taxon>Agaricomycetidae</taxon>
        <taxon>Agaricales</taxon>
        <taxon>Marasmiineae</taxon>
        <taxon>Marasmiaceae</taxon>
        <taxon>Marasmius</taxon>
    </lineage>
</organism>
<name>A0ABR3F6R4_9AGAR</name>
<evidence type="ECO:0008006" key="4">
    <source>
        <dbReference type="Google" id="ProtNLM"/>
    </source>
</evidence>
<gene>
    <name evidence="2" type="ORF">V5O48_011067</name>
</gene>
<dbReference type="Proteomes" id="UP001465976">
    <property type="component" value="Unassembled WGS sequence"/>
</dbReference>
<evidence type="ECO:0000313" key="3">
    <source>
        <dbReference type="Proteomes" id="UP001465976"/>
    </source>
</evidence>